<dbReference type="InterPro" id="IPR035971">
    <property type="entry name" value="CBD_sf"/>
</dbReference>
<evidence type="ECO:0000259" key="16">
    <source>
        <dbReference type="PROSITE" id="PS51761"/>
    </source>
</evidence>
<dbReference type="PRINTS" id="PR00911">
    <property type="entry name" value="GLHYDRLASE11"/>
</dbReference>
<dbReference type="GO" id="GO:0045493">
    <property type="term" value="P:xylan catabolic process"/>
    <property type="evidence" value="ECO:0007669"/>
    <property type="project" value="UniProtKB-UniPathway"/>
</dbReference>
<evidence type="ECO:0000313" key="18">
    <source>
        <dbReference type="Proteomes" id="UP000652219"/>
    </source>
</evidence>
<comment type="similarity">
    <text evidence="3 11 12">Belongs to the glycosyl hydrolase 11 (cellulase G) family.</text>
</comment>
<evidence type="ECO:0000256" key="12">
    <source>
        <dbReference type="RuleBase" id="RU362015"/>
    </source>
</evidence>
<feature type="domain" description="CBM1" evidence="15">
    <location>
        <begin position="246"/>
        <end position="282"/>
    </location>
</feature>
<dbReference type="UniPathway" id="UPA00114"/>
<dbReference type="Proteomes" id="UP000652219">
    <property type="component" value="Unassembled WGS sequence"/>
</dbReference>
<dbReference type="PANTHER" id="PTHR46828">
    <property type="entry name" value="ENDO-1,4-BETA-XYLANASE A-RELATED"/>
    <property type="match status" value="1"/>
</dbReference>
<feature type="region of interest" description="Disordered" evidence="13">
    <location>
        <begin position="215"/>
        <end position="240"/>
    </location>
</feature>
<dbReference type="InterPro" id="IPR013319">
    <property type="entry name" value="GH11/12"/>
</dbReference>
<dbReference type="EC" id="3.2.1.8" evidence="4 12"/>
<evidence type="ECO:0000256" key="4">
    <source>
        <dbReference type="ARBA" id="ARBA00012590"/>
    </source>
</evidence>
<evidence type="ECO:0000313" key="17">
    <source>
        <dbReference type="EMBL" id="KAF6795392.1"/>
    </source>
</evidence>
<comment type="catalytic activity">
    <reaction evidence="1 12">
        <text>Endohydrolysis of (1-&gt;4)-beta-D-xylosidic linkages in xylans.</text>
        <dbReference type="EC" id="3.2.1.8"/>
    </reaction>
</comment>
<dbReference type="PROSITE" id="PS00562">
    <property type="entry name" value="CBM1_1"/>
    <property type="match status" value="1"/>
</dbReference>
<evidence type="ECO:0000256" key="6">
    <source>
        <dbReference type="ARBA" id="ARBA00022729"/>
    </source>
</evidence>
<feature type="domain" description="GH11" evidence="16">
    <location>
        <begin position="28"/>
        <end position="216"/>
    </location>
</feature>
<dbReference type="SUPFAM" id="SSF49899">
    <property type="entry name" value="Concanavalin A-like lectins/glucanases"/>
    <property type="match status" value="1"/>
</dbReference>
<feature type="signal peptide" evidence="14">
    <location>
        <begin position="1"/>
        <end position="19"/>
    </location>
</feature>
<dbReference type="Pfam" id="PF00734">
    <property type="entry name" value="CBM_1"/>
    <property type="match status" value="1"/>
</dbReference>
<dbReference type="Pfam" id="PF00457">
    <property type="entry name" value="Glyco_hydro_11"/>
    <property type="match status" value="1"/>
</dbReference>
<evidence type="ECO:0000256" key="14">
    <source>
        <dbReference type="SAM" id="SignalP"/>
    </source>
</evidence>
<feature type="chain" id="PRO_5034981549" description="Endo-1,4-beta-xylanase" evidence="14">
    <location>
        <begin position="20"/>
        <end position="282"/>
    </location>
</feature>
<evidence type="ECO:0000256" key="1">
    <source>
        <dbReference type="ARBA" id="ARBA00000681"/>
    </source>
</evidence>
<keyword evidence="5 12" id="KW-0858">Xylan degradation</keyword>
<dbReference type="GO" id="GO:0031176">
    <property type="term" value="F:endo-1,4-beta-xylanase activity"/>
    <property type="evidence" value="ECO:0007669"/>
    <property type="project" value="UniProtKB-EC"/>
</dbReference>
<dbReference type="Gene3D" id="2.60.120.180">
    <property type="match status" value="1"/>
</dbReference>
<dbReference type="PROSITE" id="PS00777">
    <property type="entry name" value="GH11_2"/>
    <property type="match status" value="1"/>
</dbReference>
<dbReference type="PROSITE" id="PS51761">
    <property type="entry name" value="GH11_3"/>
    <property type="match status" value="1"/>
</dbReference>
<reference evidence="17 18" key="1">
    <citation type="journal article" date="2020" name="Phytopathology">
        <title>Genome Sequence Resources of Colletotrichum truncatum, C. plurivorum, C. musicola, and C. sojae: Four Species Pathogenic to Soybean (Glycine max).</title>
        <authorList>
            <person name="Rogerio F."/>
            <person name="Boufleur T.R."/>
            <person name="Ciampi-Guillardi M."/>
            <person name="Sukno S.A."/>
            <person name="Thon M.R."/>
            <person name="Massola Junior N.S."/>
            <person name="Baroncelli R."/>
        </authorList>
    </citation>
    <scope>NUCLEOTIDE SEQUENCE [LARGE SCALE GENOMIC DNA]</scope>
    <source>
        <strain evidence="17 18">LFN0009</strain>
    </source>
</reference>
<dbReference type="InterPro" id="IPR033123">
    <property type="entry name" value="GH11_dom"/>
</dbReference>
<evidence type="ECO:0000256" key="10">
    <source>
        <dbReference type="ARBA" id="ARBA00023326"/>
    </source>
</evidence>
<dbReference type="PROSITE" id="PS51164">
    <property type="entry name" value="CBM1_2"/>
    <property type="match status" value="1"/>
</dbReference>
<gene>
    <name evidence="17" type="ORF">CSOJ01_13455</name>
</gene>
<dbReference type="InterPro" id="IPR001137">
    <property type="entry name" value="Glyco_hydro_11"/>
</dbReference>
<dbReference type="AlphaFoldDB" id="A0A8H6ISX8"/>
<name>A0A8H6ISX8_9PEZI</name>
<keyword evidence="10 12" id="KW-0624">Polysaccharide degradation</keyword>
<sequence>MVSFTSLLVAVTAVTGTLALPGDLIKRQSTPSSTGTHNGYYYSWWTDGGSQVTYTNGAGGQYSVVWQSGGNFVGGKGWNPGGPRTITYSGSYNPNGNSYLAVYGWTRNPSNRSYVVESFGTYNPSSGATRKGSVTSDGGTYDIYVSTRTNAPSIEGTRTFQQYWSVRQTKRVGGTVTTGNHFNAWAQVGLNLGTHDYMIVATEGYFSSGSATITVGSSSGGGETSPPPPTTNPPPSGGGGNVSVSMCAAKWDQCGGSGWSGATCCQSGSTCKSTNQWYSQCV</sequence>
<keyword evidence="8 12" id="KW-0119">Carbohydrate metabolism</keyword>
<dbReference type="InterPro" id="IPR033119">
    <property type="entry name" value="GH11_AS_2"/>
</dbReference>
<comment type="caution">
    <text evidence="17">The sequence shown here is derived from an EMBL/GenBank/DDBJ whole genome shotgun (WGS) entry which is preliminary data.</text>
</comment>
<keyword evidence="7 12" id="KW-0378">Hydrolase</keyword>
<keyword evidence="6 14" id="KW-0732">Signal</keyword>
<evidence type="ECO:0000256" key="8">
    <source>
        <dbReference type="ARBA" id="ARBA00023277"/>
    </source>
</evidence>
<protein>
    <recommendedName>
        <fullName evidence="4 12">Endo-1,4-beta-xylanase</fullName>
        <ecNumber evidence="4 12">3.2.1.8</ecNumber>
    </recommendedName>
</protein>
<evidence type="ECO:0000256" key="2">
    <source>
        <dbReference type="ARBA" id="ARBA00004851"/>
    </source>
</evidence>
<dbReference type="InterPro" id="IPR000254">
    <property type="entry name" value="CBD"/>
</dbReference>
<evidence type="ECO:0000256" key="7">
    <source>
        <dbReference type="ARBA" id="ARBA00022801"/>
    </source>
</evidence>
<evidence type="ECO:0000256" key="11">
    <source>
        <dbReference type="PROSITE-ProRule" id="PRU01097"/>
    </source>
</evidence>
<comment type="pathway">
    <text evidence="2 12">Glycan degradation; xylan degradation.</text>
</comment>
<evidence type="ECO:0000256" key="3">
    <source>
        <dbReference type="ARBA" id="ARBA00007792"/>
    </source>
</evidence>
<dbReference type="InterPro" id="IPR013320">
    <property type="entry name" value="ConA-like_dom_sf"/>
</dbReference>
<accession>A0A8H6ISX8</accession>
<evidence type="ECO:0000256" key="5">
    <source>
        <dbReference type="ARBA" id="ARBA00022651"/>
    </source>
</evidence>
<dbReference type="PANTHER" id="PTHR46828:SF3">
    <property type="entry name" value="ENDO-1,4-BETA-XYLANASE"/>
    <property type="match status" value="1"/>
</dbReference>
<evidence type="ECO:0000259" key="15">
    <source>
        <dbReference type="PROSITE" id="PS51164"/>
    </source>
</evidence>
<dbReference type="GO" id="GO:0005576">
    <property type="term" value="C:extracellular region"/>
    <property type="evidence" value="ECO:0007669"/>
    <property type="project" value="InterPro"/>
</dbReference>
<dbReference type="EMBL" id="WIGN01000390">
    <property type="protein sequence ID" value="KAF6795392.1"/>
    <property type="molecule type" value="Genomic_DNA"/>
</dbReference>
<comment type="caution">
    <text evidence="11">Lacks conserved residue(s) required for the propagation of feature annotation.</text>
</comment>
<feature type="compositionally biased region" description="Pro residues" evidence="13">
    <location>
        <begin position="225"/>
        <end position="236"/>
    </location>
</feature>
<dbReference type="SMART" id="SM00236">
    <property type="entry name" value="fCBD"/>
    <property type="match status" value="1"/>
</dbReference>
<organism evidence="17 18">
    <name type="scientific">Colletotrichum sojae</name>
    <dbReference type="NCBI Taxonomy" id="2175907"/>
    <lineage>
        <taxon>Eukaryota</taxon>
        <taxon>Fungi</taxon>
        <taxon>Dikarya</taxon>
        <taxon>Ascomycota</taxon>
        <taxon>Pezizomycotina</taxon>
        <taxon>Sordariomycetes</taxon>
        <taxon>Hypocreomycetidae</taxon>
        <taxon>Glomerellales</taxon>
        <taxon>Glomerellaceae</taxon>
        <taxon>Colletotrichum</taxon>
        <taxon>Colletotrichum orchidearum species complex</taxon>
    </lineage>
</organism>
<proteinExistence type="inferred from homology"/>
<dbReference type="SUPFAM" id="SSF57180">
    <property type="entry name" value="Cellulose-binding domain"/>
    <property type="match status" value="1"/>
</dbReference>
<keyword evidence="9 12" id="KW-0326">Glycosidase</keyword>
<keyword evidence="18" id="KW-1185">Reference proteome</keyword>
<dbReference type="FunFam" id="2.60.120.180:FF:000001">
    <property type="entry name" value="Endo-1,4-beta-xylanase"/>
    <property type="match status" value="1"/>
</dbReference>
<evidence type="ECO:0000256" key="9">
    <source>
        <dbReference type="ARBA" id="ARBA00023295"/>
    </source>
</evidence>
<dbReference type="GO" id="GO:0030248">
    <property type="term" value="F:cellulose binding"/>
    <property type="evidence" value="ECO:0007669"/>
    <property type="project" value="InterPro"/>
</dbReference>
<evidence type="ECO:0000256" key="13">
    <source>
        <dbReference type="SAM" id="MobiDB-lite"/>
    </source>
</evidence>